<name>A0A1X6MXK4_9APHY</name>
<dbReference type="EMBL" id="KZ110599">
    <property type="protein sequence ID" value="OSX61104.1"/>
    <property type="molecule type" value="Genomic_DNA"/>
</dbReference>
<reference evidence="2 3" key="1">
    <citation type="submission" date="2017-04" db="EMBL/GenBank/DDBJ databases">
        <title>Genome Sequence of the Model Brown-Rot Fungus Postia placenta SB12.</title>
        <authorList>
            <consortium name="DOE Joint Genome Institute"/>
            <person name="Gaskell J."/>
            <person name="Kersten P."/>
            <person name="Larrondo L.F."/>
            <person name="Canessa P."/>
            <person name="Martinez D."/>
            <person name="Hibbett D."/>
            <person name="Schmoll M."/>
            <person name="Kubicek C.P."/>
            <person name="Martinez A.T."/>
            <person name="Yadav J."/>
            <person name="Master E."/>
            <person name="Magnuson J.K."/>
            <person name="James T."/>
            <person name="Yaver D."/>
            <person name="Berka R."/>
            <person name="Labutti K."/>
            <person name="Lipzen A."/>
            <person name="Aerts A."/>
            <person name="Barry K."/>
            <person name="Henrissat B."/>
            <person name="Blanchette R."/>
            <person name="Grigoriev I."/>
            <person name="Cullen D."/>
        </authorList>
    </citation>
    <scope>NUCLEOTIDE SEQUENCE [LARGE SCALE GENOMIC DNA]</scope>
    <source>
        <strain evidence="2 3">MAD-698-R-SB12</strain>
    </source>
</reference>
<evidence type="ECO:0000313" key="2">
    <source>
        <dbReference type="EMBL" id="OSX61104.1"/>
    </source>
</evidence>
<proteinExistence type="predicted"/>
<evidence type="ECO:0000313" key="3">
    <source>
        <dbReference type="Proteomes" id="UP000194127"/>
    </source>
</evidence>
<dbReference type="RefSeq" id="XP_024337898.1">
    <property type="nucleotide sequence ID" value="XM_024485836.1"/>
</dbReference>
<accession>A0A1X6MXK4</accession>
<gene>
    <name evidence="2" type="ORF">POSPLADRAFT_1145753</name>
</gene>
<sequence length="317" mass="32025">MAAFSSDSPLAPSEVNRLDPRKGGGGGHGGASGHGGGASGHGGEGSSGRHGSGSGSKGGNTGSESTGSTTGEKSSSITMPGSTVRMTATTYSGGGGRAVVIPQGQPFSGLTYGGGTRGQVYGTSTYGSGYPGLPAGSVTDRGFPFCFWPLVWEKQPYGAPYLYAPEYGSPTNTSRPGGPLTQAIFTSKTSNNTFWVVADNATVIALIATVHDSCTLGNGSSTNPSVFAGSTVRPTQVVQYYRASSVALALDGYNDTAKLNNPNASAIPLPGWVDNSFLKCLNSTIGESVPLVNGANAQFQAPVGLVGLLCLAILLWL</sequence>
<dbReference type="GeneID" id="36330785"/>
<dbReference type="Proteomes" id="UP000194127">
    <property type="component" value="Unassembled WGS sequence"/>
</dbReference>
<organism evidence="2 3">
    <name type="scientific">Postia placenta MAD-698-R-SB12</name>
    <dbReference type="NCBI Taxonomy" id="670580"/>
    <lineage>
        <taxon>Eukaryota</taxon>
        <taxon>Fungi</taxon>
        <taxon>Dikarya</taxon>
        <taxon>Basidiomycota</taxon>
        <taxon>Agaricomycotina</taxon>
        <taxon>Agaricomycetes</taxon>
        <taxon>Polyporales</taxon>
        <taxon>Adustoporiaceae</taxon>
        <taxon>Rhodonia</taxon>
    </lineage>
</organism>
<keyword evidence="3" id="KW-1185">Reference proteome</keyword>
<dbReference type="OrthoDB" id="3365917at2759"/>
<protein>
    <submittedName>
        <fullName evidence="2">Uncharacterized protein</fullName>
    </submittedName>
</protein>
<feature type="compositionally biased region" description="Polar residues" evidence="1">
    <location>
        <begin position="77"/>
        <end position="90"/>
    </location>
</feature>
<feature type="region of interest" description="Disordered" evidence="1">
    <location>
        <begin position="1"/>
        <end position="90"/>
    </location>
</feature>
<feature type="compositionally biased region" description="Gly residues" evidence="1">
    <location>
        <begin position="23"/>
        <end position="61"/>
    </location>
</feature>
<dbReference type="STRING" id="670580.A0A1X6MXK4"/>
<evidence type="ECO:0000256" key="1">
    <source>
        <dbReference type="SAM" id="MobiDB-lite"/>
    </source>
</evidence>
<dbReference type="AlphaFoldDB" id="A0A1X6MXK4"/>
<feature type="compositionally biased region" description="Low complexity" evidence="1">
    <location>
        <begin position="62"/>
        <end position="76"/>
    </location>
</feature>